<dbReference type="GO" id="GO:0046872">
    <property type="term" value="F:metal ion binding"/>
    <property type="evidence" value="ECO:0007669"/>
    <property type="project" value="UniProtKB-KW"/>
</dbReference>
<dbReference type="InterPro" id="IPR007484">
    <property type="entry name" value="Peptidase_M28"/>
</dbReference>
<evidence type="ECO:0000259" key="12">
    <source>
        <dbReference type="Pfam" id="PF04389"/>
    </source>
</evidence>
<evidence type="ECO:0000313" key="14">
    <source>
        <dbReference type="Proteomes" id="UP001370758"/>
    </source>
</evidence>
<protein>
    <recommendedName>
        <fullName evidence="11">Peptide hydrolase</fullName>
        <ecNumber evidence="11">3.4.-.-</ecNumber>
    </recommendedName>
</protein>
<comment type="subunit">
    <text evidence="2">Monomer.</text>
</comment>
<dbReference type="GO" id="GO:0008235">
    <property type="term" value="F:metalloexopeptidase activity"/>
    <property type="evidence" value="ECO:0007669"/>
    <property type="project" value="InterPro"/>
</dbReference>
<comment type="similarity">
    <text evidence="10">Belongs to the peptidase M28 family. M28E subfamily.</text>
</comment>
<feature type="domain" description="Peptidase M28" evidence="12">
    <location>
        <begin position="88"/>
        <end position="281"/>
    </location>
</feature>
<dbReference type="Pfam" id="PF04389">
    <property type="entry name" value="Peptidase_M28"/>
    <property type="match status" value="1"/>
</dbReference>
<evidence type="ECO:0000256" key="2">
    <source>
        <dbReference type="ARBA" id="ARBA00011245"/>
    </source>
</evidence>
<evidence type="ECO:0000256" key="5">
    <source>
        <dbReference type="ARBA" id="ARBA00022723"/>
    </source>
</evidence>
<evidence type="ECO:0000256" key="1">
    <source>
        <dbReference type="ARBA" id="ARBA00001947"/>
    </source>
</evidence>
<dbReference type="AlphaFoldDB" id="A0AAV9WFB8"/>
<keyword evidence="14" id="KW-1185">Reference proteome</keyword>
<evidence type="ECO:0000256" key="9">
    <source>
        <dbReference type="ARBA" id="ARBA00023157"/>
    </source>
</evidence>
<dbReference type="Gene3D" id="3.40.630.10">
    <property type="entry name" value="Zn peptidases"/>
    <property type="match status" value="1"/>
</dbReference>
<dbReference type="InterPro" id="IPR045175">
    <property type="entry name" value="M28_fam"/>
</dbReference>
<evidence type="ECO:0000256" key="10">
    <source>
        <dbReference type="ARBA" id="ARBA00043962"/>
    </source>
</evidence>
<evidence type="ECO:0000256" key="4">
    <source>
        <dbReference type="ARBA" id="ARBA00022670"/>
    </source>
</evidence>
<dbReference type="Proteomes" id="UP001370758">
    <property type="component" value="Unassembled WGS sequence"/>
</dbReference>
<evidence type="ECO:0000256" key="7">
    <source>
        <dbReference type="ARBA" id="ARBA00022801"/>
    </source>
</evidence>
<dbReference type="PANTHER" id="PTHR12147">
    <property type="entry name" value="METALLOPEPTIDASE M28 FAMILY MEMBER"/>
    <property type="match status" value="1"/>
</dbReference>
<dbReference type="GO" id="GO:0004177">
    <property type="term" value="F:aminopeptidase activity"/>
    <property type="evidence" value="ECO:0007669"/>
    <property type="project" value="UniProtKB-KW"/>
</dbReference>
<dbReference type="GO" id="GO:0006508">
    <property type="term" value="P:proteolysis"/>
    <property type="evidence" value="ECO:0007669"/>
    <property type="project" value="UniProtKB-KW"/>
</dbReference>
<sequence length="375" mass="41289">MSCPPQIPLFPPLSQNPQITPLVNLNSIIQTLAEDLTTLTSFKTRYFRSQTGRRASEWLHNRIESLISGGAYDASVEYFNHTWIQPSVIARLQGISNTTVIISSHIDSLNLNLPSLLPAPGANDDASGVSALLSILQSLLSSPPLPLKNTLEFHFYSAEEAGLWGSNDIFSTYNTLHKQIHSVLQLDMIGTPSAKIGIVTDFLPESFAGYISHIATKYTSLTPVLTTCGYACSDHASAIRYGYAGGLITSGTIPELSKADYSHTKHDTMDKLSTPHIAEFVKFGIAWMVALGTAELEVERRGYICDNGYPDGWMGTILRFSTARAADPAGFGLWILAVVILLAIARPWEELPFLMRFCRKVKRRFRRGYTSLTGD</sequence>
<gene>
    <name evidence="13" type="primary">LAP1_3</name>
    <name evidence="13" type="ORF">TWF481_005967</name>
</gene>
<comment type="caution">
    <text evidence="13">The sequence shown here is derived from an EMBL/GenBank/DDBJ whole genome shotgun (WGS) entry which is preliminary data.</text>
</comment>
<name>A0AAV9WFB8_9PEZI</name>
<keyword evidence="5 11" id="KW-0479">Metal-binding</keyword>
<dbReference type="PANTHER" id="PTHR12147:SF56">
    <property type="entry name" value="AMINOPEPTIDASE YDR415C-RELATED"/>
    <property type="match status" value="1"/>
</dbReference>
<keyword evidence="7 11" id="KW-0378">Hydrolase</keyword>
<comment type="cofactor">
    <cofactor evidence="1">
        <name>Zn(2+)</name>
        <dbReference type="ChEBI" id="CHEBI:29105"/>
    </cofactor>
</comment>
<evidence type="ECO:0000256" key="3">
    <source>
        <dbReference type="ARBA" id="ARBA00022438"/>
    </source>
</evidence>
<keyword evidence="8 11" id="KW-0862">Zinc</keyword>
<dbReference type="EMBL" id="JAVHJL010000003">
    <property type="protein sequence ID" value="KAK6507536.1"/>
    <property type="molecule type" value="Genomic_DNA"/>
</dbReference>
<dbReference type="SUPFAM" id="SSF53187">
    <property type="entry name" value="Zn-dependent exopeptidases"/>
    <property type="match status" value="1"/>
</dbReference>
<keyword evidence="6" id="KW-0732">Signal</keyword>
<reference evidence="13 14" key="1">
    <citation type="submission" date="2023-08" db="EMBL/GenBank/DDBJ databases">
        <authorList>
            <person name="Palmer J.M."/>
        </authorList>
    </citation>
    <scope>NUCLEOTIDE SEQUENCE [LARGE SCALE GENOMIC DNA]</scope>
    <source>
        <strain evidence="13 14">TWF481</strain>
    </source>
</reference>
<evidence type="ECO:0000256" key="11">
    <source>
        <dbReference type="RuleBase" id="RU361240"/>
    </source>
</evidence>
<organism evidence="13 14">
    <name type="scientific">Arthrobotrys musiformis</name>
    <dbReference type="NCBI Taxonomy" id="47236"/>
    <lineage>
        <taxon>Eukaryota</taxon>
        <taxon>Fungi</taxon>
        <taxon>Dikarya</taxon>
        <taxon>Ascomycota</taxon>
        <taxon>Pezizomycotina</taxon>
        <taxon>Orbiliomycetes</taxon>
        <taxon>Orbiliales</taxon>
        <taxon>Orbiliaceae</taxon>
        <taxon>Arthrobotrys</taxon>
    </lineage>
</organism>
<keyword evidence="9" id="KW-1015">Disulfide bond</keyword>
<evidence type="ECO:0000256" key="6">
    <source>
        <dbReference type="ARBA" id="ARBA00022729"/>
    </source>
</evidence>
<keyword evidence="4 11" id="KW-0645">Protease</keyword>
<keyword evidence="3 13" id="KW-0031">Aminopeptidase</keyword>
<dbReference type="EC" id="3.4.-.-" evidence="11"/>
<accession>A0AAV9WFB8</accession>
<proteinExistence type="inferred from homology"/>
<evidence type="ECO:0000313" key="13">
    <source>
        <dbReference type="EMBL" id="KAK6507536.1"/>
    </source>
</evidence>
<evidence type="ECO:0000256" key="8">
    <source>
        <dbReference type="ARBA" id="ARBA00022833"/>
    </source>
</evidence>